<evidence type="ECO:0000313" key="5">
    <source>
        <dbReference type="Proteomes" id="UP000068164"/>
    </source>
</evidence>
<proteinExistence type="inferred from homology"/>
<dbReference type="SUPFAM" id="SSF51735">
    <property type="entry name" value="NAD(P)-binding Rossmann-fold domains"/>
    <property type="match status" value="1"/>
</dbReference>
<dbReference type="Gene3D" id="3.40.50.720">
    <property type="entry name" value="NAD(P)-binding Rossmann-like Domain"/>
    <property type="match status" value="1"/>
</dbReference>
<dbReference type="InterPro" id="IPR001509">
    <property type="entry name" value="Epimerase_deHydtase"/>
</dbReference>
<dbReference type="InterPro" id="IPR036291">
    <property type="entry name" value="NAD(P)-bd_dom_sf"/>
</dbReference>
<feature type="domain" description="NAD-dependent epimerase/dehydratase" evidence="3">
    <location>
        <begin position="3"/>
        <end position="221"/>
    </location>
</feature>
<dbReference type="AlphaFoldDB" id="A0A125Q9B7"/>
<evidence type="ECO:0000256" key="2">
    <source>
        <dbReference type="ARBA" id="ARBA00007637"/>
    </source>
</evidence>
<organism evidence="4 5">
    <name type="scientific">Rhizobium altiplani</name>
    <dbReference type="NCBI Taxonomy" id="1864509"/>
    <lineage>
        <taxon>Bacteria</taxon>
        <taxon>Pseudomonadati</taxon>
        <taxon>Pseudomonadota</taxon>
        <taxon>Alphaproteobacteria</taxon>
        <taxon>Hyphomicrobiales</taxon>
        <taxon>Rhizobiaceae</taxon>
        <taxon>Rhizobium/Agrobacterium group</taxon>
        <taxon>Rhizobium</taxon>
    </lineage>
</organism>
<evidence type="ECO:0000313" key="4">
    <source>
        <dbReference type="EMBL" id="KWV56855.1"/>
    </source>
</evidence>
<keyword evidence="5" id="KW-1185">Reference proteome</keyword>
<comment type="similarity">
    <text evidence="2">Belongs to the NAD(P)-dependent epimerase/dehydratase family.</text>
</comment>
<comment type="pathway">
    <text evidence="1">Bacterial outer membrane biogenesis; LPS O-antigen biosynthesis.</text>
</comment>
<name>A0A125Q9B7_9HYPH</name>
<protein>
    <submittedName>
        <fullName evidence="4">Nucleoside-diphosphate sugar epimerase</fullName>
    </submittedName>
</protein>
<gene>
    <name evidence="4" type="ORF">AS026_32075</name>
</gene>
<dbReference type="Proteomes" id="UP000068164">
    <property type="component" value="Unassembled WGS sequence"/>
</dbReference>
<sequence>MLLVTGATGFVGQDLQQALRVRNLAYRTASRSSRAGSIAVGKIDAATDWKAALSGVDVVIHLAAANQNVIDGSDAGPGAFRRVNAEGTINLAKQAVAAGVKRFVFISTIKVNGERSFAGRAFTSNDPAAPTTEYAVSKLEAEQALIALSKTTGMELVIIRPPLVYGRGAEGSFRALKRLVRSGIPLPLASIDNRRSMVYVENLTDLIVTTASHPAAAGQIFLAGDGEAVSTPELLRRLATAMGCSARLLPCPPGVLNFLGRATGKAELVNRLTDWLEVDISHTRALLDWTPPFDMRTALKRSC</sequence>
<accession>A0A125Q9B7</accession>
<evidence type="ECO:0000259" key="3">
    <source>
        <dbReference type="Pfam" id="PF01370"/>
    </source>
</evidence>
<dbReference type="Pfam" id="PF01370">
    <property type="entry name" value="Epimerase"/>
    <property type="match status" value="1"/>
</dbReference>
<comment type="caution">
    <text evidence="4">The sequence shown here is derived from an EMBL/GenBank/DDBJ whole genome shotgun (WGS) entry which is preliminary data.</text>
</comment>
<dbReference type="PANTHER" id="PTHR43000">
    <property type="entry name" value="DTDP-D-GLUCOSE 4,6-DEHYDRATASE-RELATED"/>
    <property type="match status" value="1"/>
</dbReference>
<dbReference type="EMBL" id="LNCD01000033">
    <property type="protein sequence ID" value="KWV56855.1"/>
    <property type="molecule type" value="Genomic_DNA"/>
</dbReference>
<dbReference type="RefSeq" id="WP_062368958.1">
    <property type="nucleotide sequence ID" value="NZ_LNCD01000033.1"/>
</dbReference>
<reference evidence="4 5" key="1">
    <citation type="submission" date="2015-11" db="EMBL/GenBank/DDBJ databases">
        <title>Draft Genome Sequence of the Strain BR 10423 (Rhizobium sp.) isolated from nodules of Mimosa pudica.</title>
        <authorList>
            <person name="Barauna A.C."/>
            <person name="Zilli J.E."/>
            <person name="Simoes-Araujo J.L."/>
            <person name="Reis V.M."/>
            <person name="James E.K."/>
            <person name="Reis F.B.Jr."/>
            <person name="Rouws L.F."/>
            <person name="Passos S.R."/>
            <person name="Gois S.R."/>
        </authorList>
    </citation>
    <scope>NUCLEOTIDE SEQUENCE [LARGE SCALE GENOMIC DNA]</scope>
    <source>
        <strain evidence="4 5">BR10423</strain>
    </source>
</reference>
<dbReference type="OrthoDB" id="9814124at2"/>
<evidence type="ECO:0000256" key="1">
    <source>
        <dbReference type="ARBA" id="ARBA00005125"/>
    </source>
</evidence>